<evidence type="ECO:0000313" key="2">
    <source>
        <dbReference type="EMBL" id="ETO01399.1"/>
    </source>
</evidence>
<evidence type="ECO:0000313" key="3">
    <source>
        <dbReference type="Proteomes" id="UP000023152"/>
    </source>
</evidence>
<feature type="compositionally biased region" description="Polar residues" evidence="1">
    <location>
        <begin position="80"/>
        <end position="95"/>
    </location>
</feature>
<dbReference type="EMBL" id="ASPP01038410">
    <property type="protein sequence ID" value="ETO01399.1"/>
    <property type="molecule type" value="Genomic_DNA"/>
</dbReference>
<accession>X6LII2</accession>
<organism evidence="2 3">
    <name type="scientific">Reticulomyxa filosa</name>
    <dbReference type="NCBI Taxonomy" id="46433"/>
    <lineage>
        <taxon>Eukaryota</taxon>
        <taxon>Sar</taxon>
        <taxon>Rhizaria</taxon>
        <taxon>Retaria</taxon>
        <taxon>Foraminifera</taxon>
        <taxon>Monothalamids</taxon>
        <taxon>Reticulomyxidae</taxon>
        <taxon>Reticulomyxa</taxon>
    </lineage>
</organism>
<proteinExistence type="predicted"/>
<dbReference type="Proteomes" id="UP000023152">
    <property type="component" value="Unassembled WGS sequence"/>
</dbReference>
<name>X6LII2_RETFI</name>
<comment type="caution">
    <text evidence="2">The sequence shown here is derived from an EMBL/GenBank/DDBJ whole genome shotgun (WGS) entry which is preliminary data.</text>
</comment>
<feature type="non-terminal residue" evidence="2">
    <location>
        <position position="1"/>
    </location>
</feature>
<feature type="region of interest" description="Disordered" evidence="1">
    <location>
        <begin position="80"/>
        <end position="116"/>
    </location>
</feature>
<gene>
    <name evidence="2" type="ORF">RFI_36041</name>
</gene>
<reference evidence="2 3" key="1">
    <citation type="journal article" date="2013" name="Curr. Biol.">
        <title>The Genome of the Foraminiferan Reticulomyxa filosa.</title>
        <authorList>
            <person name="Glockner G."/>
            <person name="Hulsmann N."/>
            <person name="Schleicher M."/>
            <person name="Noegel A.A."/>
            <person name="Eichinger L."/>
            <person name="Gallinger C."/>
            <person name="Pawlowski J."/>
            <person name="Sierra R."/>
            <person name="Euteneuer U."/>
            <person name="Pillet L."/>
            <person name="Moustafa A."/>
            <person name="Platzer M."/>
            <person name="Groth M."/>
            <person name="Szafranski K."/>
            <person name="Schliwa M."/>
        </authorList>
    </citation>
    <scope>NUCLEOTIDE SEQUENCE [LARGE SCALE GENOMIC DNA]</scope>
</reference>
<dbReference type="AlphaFoldDB" id="X6LII2"/>
<sequence length="214" mass="24225">NGESGTIRQRQIKANRISSNAGNDRLSNIVYEYTKKRKICKHCGLANYEAANDDSRMTQSNTNVYYALCIPEEEDIPIKSNVQRQPKNYSYTDATKGQGLNGNESKNGPKKRANRKKIKEKITMIKGCRTRNLIILIKLYQDQAPLDKAVESWTKCVVEAGEAIIGVKTIWKGTEKDRQYLQPNIVPIPKPNRDHSICENHRHIALLSGVGKEL</sequence>
<evidence type="ECO:0000256" key="1">
    <source>
        <dbReference type="SAM" id="MobiDB-lite"/>
    </source>
</evidence>
<keyword evidence="3" id="KW-1185">Reference proteome</keyword>
<protein>
    <submittedName>
        <fullName evidence="2">Uncharacterized protein</fullName>
    </submittedName>
</protein>